<feature type="region of interest" description="Disordered" evidence="2">
    <location>
        <begin position="468"/>
        <end position="622"/>
    </location>
</feature>
<accession>A0A812E0A8</accession>
<dbReference type="Pfam" id="PF10510">
    <property type="entry name" value="PIG-S"/>
    <property type="match status" value="1"/>
</dbReference>
<evidence type="ECO:0000259" key="4">
    <source>
        <dbReference type="Pfam" id="PF19314"/>
    </source>
</evidence>
<comment type="caution">
    <text evidence="5">The sequence shown here is derived from an EMBL/GenBank/DDBJ whole genome shotgun (WGS) entry which is preliminary data.</text>
</comment>
<keyword evidence="3" id="KW-0472">Membrane</keyword>
<organism evidence="5 6">
    <name type="scientific">Acanthosepion pharaonis</name>
    <name type="common">Pharaoh cuttlefish</name>
    <name type="synonym">Sepia pharaonis</name>
    <dbReference type="NCBI Taxonomy" id="158019"/>
    <lineage>
        <taxon>Eukaryota</taxon>
        <taxon>Metazoa</taxon>
        <taxon>Spiralia</taxon>
        <taxon>Lophotrochozoa</taxon>
        <taxon>Mollusca</taxon>
        <taxon>Cephalopoda</taxon>
        <taxon>Coleoidea</taxon>
        <taxon>Decapodiformes</taxon>
        <taxon>Sepiida</taxon>
        <taxon>Sepiina</taxon>
        <taxon>Sepiidae</taxon>
        <taxon>Acanthosepion</taxon>
    </lineage>
</organism>
<evidence type="ECO:0000256" key="1">
    <source>
        <dbReference type="ARBA" id="ARBA00024336"/>
    </source>
</evidence>
<dbReference type="Proteomes" id="UP000597762">
    <property type="component" value="Unassembled WGS sequence"/>
</dbReference>
<feature type="transmembrane region" description="Helical" evidence="3">
    <location>
        <begin position="823"/>
        <end position="849"/>
    </location>
</feature>
<proteinExistence type="inferred from homology"/>
<feature type="domain" description="FHF complex subunit HOOK-interacting protein C-terminal" evidence="4">
    <location>
        <begin position="706"/>
        <end position="798"/>
    </location>
</feature>
<dbReference type="OrthoDB" id="5350595at2759"/>
<dbReference type="GO" id="GO:0042765">
    <property type="term" value="C:GPI-anchor transamidase complex"/>
    <property type="evidence" value="ECO:0007669"/>
    <property type="project" value="InterPro"/>
</dbReference>
<feature type="transmembrane region" description="Helical" evidence="3">
    <location>
        <begin position="1416"/>
        <end position="1441"/>
    </location>
</feature>
<dbReference type="PANTHER" id="PTHR21705:SF12">
    <property type="entry name" value="FHF COMPLEX SUBUNIT HOOK-INTERACTING PROTEIN C-TERMINAL DOMAIN-CONTAINING PROTEIN"/>
    <property type="match status" value="1"/>
</dbReference>
<evidence type="ECO:0000256" key="3">
    <source>
        <dbReference type="SAM" id="Phobius"/>
    </source>
</evidence>
<protein>
    <submittedName>
        <fullName evidence="5">Protein FAM160B1</fullName>
    </submittedName>
</protein>
<feature type="compositionally biased region" description="Basic and acidic residues" evidence="2">
    <location>
        <begin position="602"/>
        <end position="617"/>
    </location>
</feature>
<keyword evidence="3" id="KW-0812">Transmembrane</keyword>
<feature type="transmembrane region" description="Helical" evidence="3">
    <location>
        <begin position="925"/>
        <end position="944"/>
    </location>
</feature>
<feature type="compositionally biased region" description="Polar residues" evidence="2">
    <location>
        <begin position="523"/>
        <end position="532"/>
    </location>
</feature>
<dbReference type="GO" id="GO:0016255">
    <property type="term" value="P:attachment of GPI anchor to protein"/>
    <property type="evidence" value="ECO:0007669"/>
    <property type="project" value="InterPro"/>
</dbReference>
<evidence type="ECO:0000313" key="6">
    <source>
        <dbReference type="Proteomes" id="UP000597762"/>
    </source>
</evidence>
<dbReference type="EMBL" id="CAHIKZ030004677">
    <property type="protein sequence ID" value="CAE1313779.1"/>
    <property type="molecule type" value="Genomic_DNA"/>
</dbReference>
<dbReference type="UniPathway" id="UPA00196"/>
<dbReference type="GO" id="GO:0006506">
    <property type="term" value="P:GPI anchor biosynthetic process"/>
    <property type="evidence" value="ECO:0007669"/>
    <property type="project" value="UniProtKB-UniPathway"/>
</dbReference>
<comment type="similarity">
    <text evidence="1">Belongs to the FHIP family.</text>
</comment>
<dbReference type="Pfam" id="PF19314">
    <property type="entry name" value="DUF5917"/>
    <property type="match status" value="1"/>
</dbReference>
<keyword evidence="6" id="KW-1185">Reference proteome</keyword>
<dbReference type="Pfam" id="PF10257">
    <property type="entry name" value="RAI16-like"/>
    <property type="match status" value="1"/>
</dbReference>
<dbReference type="InterPro" id="IPR019540">
    <property type="entry name" value="PtdIno-glycan_biosynth_class_S"/>
</dbReference>
<dbReference type="InterPro" id="IPR019384">
    <property type="entry name" value="FHIP"/>
</dbReference>
<dbReference type="PANTHER" id="PTHR21705">
    <property type="entry name" value="RAI16 PROTEIN-RELATED"/>
    <property type="match status" value="1"/>
</dbReference>
<feature type="compositionally biased region" description="Low complexity" evidence="2">
    <location>
        <begin position="533"/>
        <end position="550"/>
    </location>
</feature>
<reference evidence="5" key="1">
    <citation type="submission" date="2021-01" db="EMBL/GenBank/DDBJ databases">
        <authorList>
            <person name="Li R."/>
            <person name="Bekaert M."/>
        </authorList>
    </citation>
    <scope>NUCLEOTIDE SEQUENCE</scope>
    <source>
        <strain evidence="5">Farmed</strain>
    </source>
</reference>
<evidence type="ECO:0000256" key="2">
    <source>
        <dbReference type="SAM" id="MobiDB-lite"/>
    </source>
</evidence>
<sequence length="1454" mass="164968">MFSKFTNILQQAVDAIAPNLSLQEEFVHHWKAITNYFIDNKEEKLPVDQTNLPAHLEQMLAILQQEEISCESGSTGPCMEYMLHHKLLETLYTLGKNDSPPGMKQVVLCFFTRLLTRIKQPLLPHINVHRAVQRLVRICGEVKSGPCENEEIQFLCTLCAKIKSDPYLVNFFLEVPKNVDSPRYPQLSPLSQMSPKSPKRSLEFSIVNSLLSMCSSEDGRVAVKACEGLMLCASLPEKSAATCLIENTRFCADMTNRLIKLYQRLPTTINPDELDAVYAKWGLDVISEYEDKQTFVGKRNVVCFLSWLDYCDQLITIANPLVGRALAKYIYTNFLRAIIEPGILQTSEAGVVACTAYLRRCLKTVSSILLSEFVHFILGDEKHYEKTTESSCKIRNRLIQHCNHLSEEVSLISLKLFDTLLQKNDSFIVYNLVLRNLECGKHIKPGVTCHTSPMSKCPAALANNTFASPGSLDTKTESFNESVDSRPKELTVPPENISIDRLPEDTNSPDPQKDDLTNPPSQPVSTIPQTTNSSSSVQPKSPSASLSSQSTEEVPSASDANNTQYTDIKEPVGEEGEISNAEDDKKGFGSETSSSIAEDGDVDVKRTPKSTEQDESGKAFSDIIHSEESFSSNTEYYCSEVSAIFNSYLSLLPEDIKSAAPTSNSGYNMYLHDAHEQFTAIEEMCRNWEWPSQMDSSTESDHEFYEGAFLQMLFTKLTRMLDQSYAMNLQITSVISHLALFPHQVLNDYLLDPGLPVTDNVKLLYNILQKVVTDIKGRKRLEQQFSQKLQVTRNLLMDEERNLKSMDIENFNQMSAVIVLEEFFLFFYHCPFFSLSRFLFLSFLFLTQIRFHTLSGCNRDIHFLPLPGFLFFFLSSSLQIELYLEGIVTTLHRISGVGCYNFVTSRSSGIMNKEEREEKEKATQVYATLGISLICLLIGIPLWWKTTQVYRVHLPYAEIQALTDSKVKYMVKIRIINFDLAFKEKSQLLNTLRENLNQNNESVILSEHILSLRPATTQEQDILKESQSIKDVDLALGKKLFSTNSEYQVFLLPTSHPFKDQVPYVGQYKAAFICNTGIQKLGESLTIMFQNVLTRHTPLERLYEASAGRKQLKPDKESMRSLRFHTDYDITFTLFSPQPDIIDARWDMKEGIRLYLKPLLDQMRGFVNITVKSQTLFYPGFYVRPYRNSETKENFLNLQELPHMINPLETKLGFQASNNPNLNFIVYVPTRDQSPLYIRNENGEQDATNSFLSPRWGGIHIYNTESPGPNDTLPKRVDIDLHTIMEIFITQIRMLLNLEVQKQDLLFTPAGTGGATEWEVAGWLRTSAVENVVSSTSTLQSLAKLLGEISNIVIKDAIGQEVQMAVSSIKDSLQLLAAGKDREAFFASKKAVISSEKAFFDQSLLELLYFPEDQKFAIYIPLFLPVSIPVIISTIHSFKWLKRKWSNKKKAKTE</sequence>
<name>A0A812E0A8_ACAPH</name>
<feature type="compositionally biased region" description="Basic and acidic residues" evidence="2">
    <location>
        <begin position="474"/>
        <end position="489"/>
    </location>
</feature>
<dbReference type="InterPro" id="IPR045669">
    <property type="entry name" value="FHIP_C"/>
</dbReference>
<evidence type="ECO:0000313" key="5">
    <source>
        <dbReference type="EMBL" id="CAE1313779.1"/>
    </source>
</evidence>
<keyword evidence="3" id="KW-1133">Transmembrane helix</keyword>
<gene>
    <name evidence="5" type="ORF">SPHA_64843</name>
</gene>